<evidence type="ECO:0000256" key="1">
    <source>
        <dbReference type="SAM" id="Phobius"/>
    </source>
</evidence>
<comment type="caution">
    <text evidence="3">The sequence shown here is derived from an EMBL/GenBank/DDBJ whole genome shotgun (WGS) entry which is preliminary data.</text>
</comment>
<feature type="transmembrane region" description="Helical" evidence="1">
    <location>
        <begin position="71"/>
        <end position="94"/>
    </location>
</feature>
<feature type="transmembrane region" description="Helical" evidence="1">
    <location>
        <begin position="362"/>
        <end position="383"/>
    </location>
</feature>
<name>A0A4R8MBH2_9BACT</name>
<dbReference type="Proteomes" id="UP000295066">
    <property type="component" value="Unassembled WGS sequence"/>
</dbReference>
<dbReference type="PANTHER" id="PTHR35342:SF5">
    <property type="entry name" value="TRICARBOXYLIC TRANSPORT PROTEIN"/>
    <property type="match status" value="1"/>
</dbReference>
<evidence type="ECO:0000259" key="2">
    <source>
        <dbReference type="Pfam" id="PF01970"/>
    </source>
</evidence>
<evidence type="ECO:0000313" key="3">
    <source>
        <dbReference type="EMBL" id="TDY63089.1"/>
    </source>
</evidence>
<reference evidence="3 4" key="1">
    <citation type="submission" date="2019-03" db="EMBL/GenBank/DDBJ databases">
        <title>Genomic Encyclopedia of Type Strains, Phase IV (KMG-IV): sequencing the most valuable type-strain genomes for metagenomic binning, comparative biology and taxonomic classification.</title>
        <authorList>
            <person name="Goeker M."/>
        </authorList>
    </citation>
    <scope>NUCLEOTIDE SEQUENCE [LARGE SCALE GENOMIC DNA]</scope>
    <source>
        <strain evidence="3 4">DSM 25964</strain>
    </source>
</reference>
<feature type="transmembrane region" description="Helical" evidence="1">
    <location>
        <begin position="145"/>
        <end position="161"/>
    </location>
</feature>
<protein>
    <submittedName>
        <fullName evidence="3">Putative tricarboxylic transport membrane protein</fullName>
    </submittedName>
</protein>
<dbReference type="Pfam" id="PF01970">
    <property type="entry name" value="TctA"/>
    <property type="match status" value="1"/>
</dbReference>
<accession>A0A4R8MBH2</accession>
<sequence>MFEHLVSSLSGTLVFANLVAMVVSTAAGIMVGALPGLSASMGVALLIPFTFSMDPLTGLLCMAGMYNGAIYGGSIAAILINIPGTPGAVVTTFDGNAMAKKGEGRYALETAVICSTVGGAASALALMFIAPYLAALALKFGPAEYFWISVLGLSTIASFLSGSTVKGLFCAFAGLFISTVGIDQISGVFRFTFDNMYLMEGFPEIVVLIGLYSIPEVFTMLEDVAAGKTAAANNAMLDQTRYKEEKRWTFRQDFKSSLPTWTRSSIIGIVIGMIPGAGSSIAAFISYKEAKRKSKNPDNFGKGEVEGIRASETANNAVTASAMIPMLTFGIPGNVVTAIMVGGLLIHGLHPGPNLFIKEPRIVYGLMWGMLLTNFIMLALGYFGSRFFAKCLKMPTVILAAAIGVLSTVGTYSLNNSMFDVYSMLCFGVVGLVMRKMKLPIAPAVLGIILGPLAETELRRALMIADSPIEIFTRPLSFFLFLLTLLSLFYPVFKARLAARGTKA</sequence>
<dbReference type="OrthoDB" id="3217at2"/>
<feature type="transmembrane region" description="Helical" evidence="1">
    <location>
        <begin position="476"/>
        <end position="493"/>
    </location>
</feature>
<feature type="transmembrane region" description="Helical" evidence="1">
    <location>
        <begin position="331"/>
        <end position="350"/>
    </location>
</feature>
<feature type="transmembrane region" description="Helical" evidence="1">
    <location>
        <begin position="12"/>
        <end position="31"/>
    </location>
</feature>
<dbReference type="PANTHER" id="PTHR35342">
    <property type="entry name" value="TRICARBOXYLIC TRANSPORT PROTEIN"/>
    <property type="match status" value="1"/>
</dbReference>
<keyword evidence="4" id="KW-1185">Reference proteome</keyword>
<proteinExistence type="predicted"/>
<feature type="domain" description="DUF112" evidence="2">
    <location>
        <begin position="18"/>
        <end position="446"/>
    </location>
</feature>
<dbReference type="RefSeq" id="WP_133955921.1">
    <property type="nucleotide sequence ID" value="NZ_SORI01000002.1"/>
</dbReference>
<feature type="transmembrane region" description="Helical" evidence="1">
    <location>
        <begin position="106"/>
        <end position="133"/>
    </location>
</feature>
<gene>
    <name evidence="3" type="ORF">C8D99_10270</name>
</gene>
<dbReference type="EMBL" id="SORI01000002">
    <property type="protein sequence ID" value="TDY63089.1"/>
    <property type="molecule type" value="Genomic_DNA"/>
</dbReference>
<keyword evidence="1" id="KW-1133">Transmembrane helix</keyword>
<keyword evidence="1" id="KW-0812">Transmembrane</keyword>
<evidence type="ECO:0000313" key="4">
    <source>
        <dbReference type="Proteomes" id="UP000295066"/>
    </source>
</evidence>
<feature type="transmembrane region" description="Helical" evidence="1">
    <location>
        <begin position="168"/>
        <end position="189"/>
    </location>
</feature>
<feature type="transmembrane region" description="Helical" evidence="1">
    <location>
        <begin position="395"/>
        <end position="412"/>
    </location>
</feature>
<organism evidence="3 4">
    <name type="scientific">Aminivibrio pyruvatiphilus</name>
    <dbReference type="NCBI Taxonomy" id="1005740"/>
    <lineage>
        <taxon>Bacteria</taxon>
        <taxon>Thermotogati</taxon>
        <taxon>Synergistota</taxon>
        <taxon>Synergistia</taxon>
        <taxon>Synergistales</taxon>
        <taxon>Aminobacteriaceae</taxon>
        <taxon>Aminivibrio</taxon>
    </lineage>
</organism>
<feature type="transmembrane region" description="Helical" evidence="1">
    <location>
        <begin position="266"/>
        <end position="287"/>
    </location>
</feature>
<dbReference type="InterPro" id="IPR002823">
    <property type="entry name" value="DUF112_TM"/>
</dbReference>
<dbReference type="AlphaFoldDB" id="A0A4R8MBH2"/>
<keyword evidence="1" id="KW-0472">Membrane</keyword>